<comment type="caution">
    <text evidence="2">The sequence shown here is derived from an EMBL/GenBank/DDBJ whole genome shotgun (WGS) entry which is preliminary data.</text>
</comment>
<reference evidence="2" key="1">
    <citation type="journal article" date="2014" name="Int. J. Syst. Evol. Microbiol.">
        <title>Complete genome sequence of Corynebacterium casei LMG S-19264T (=DSM 44701T), isolated from a smear-ripened cheese.</title>
        <authorList>
            <consortium name="US DOE Joint Genome Institute (JGI-PGF)"/>
            <person name="Walter F."/>
            <person name="Albersmeier A."/>
            <person name="Kalinowski J."/>
            <person name="Ruckert C."/>
        </authorList>
    </citation>
    <scope>NUCLEOTIDE SEQUENCE</scope>
    <source>
        <strain evidence="2">CCM 7897</strain>
    </source>
</reference>
<evidence type="ECO:0000313" key="2">
    <source>
        <dbReference type="EMBL" id="GGF51413.1"/>
    </source>
</evidence>
<evidence type="ECO:0000313" key="3">
    <source>
        <dbReference type="Proteomes" id="UP000606044"/>
    </source>
</evidence>
<dbReference type="Proteomes" id="UP000606044">
    <property type="component" value="Unassembled WGS sequence"/>
</dbReference>
<dbReference type="AlphaFoldDB" id="A0A917BM15"/>
<reference evidence="2" key="2">
    <citation type="submission" date="2020-09" db="EMBL/GenBank/DDBJ databases">
        <authorList>
            <person name="Sun Q."/>
            <person name="Sedlacek I."/>
        </authorList>
    </citation>
    <scope>NUCLEOTIDE SEQUENCE</scope>
    <source>
        <strain evidence="2">CCM 7897</strain>
    </source>
</reference>
<gene>
    <name evidence="2" type="ORF">GCM10007301_08560</name>
</gene>
<protein>
    <submittedName>
        <fullName evidence="2">Uncharacterized protein</fullName>
    </submittedName>
</protein>
<evidence type="ECO:0000256" key="1">
    <source>
        <dbReference type="SAM" id="MobiDB-lite"/>
    </source>
</evidence>
<feature type="region of interest" description="Disordered" evidence="1">
    <location>
        <begin position="78"/>
        <end position="100"/>
    </location>
</feature>
<keyword evidence="3" id="KW-1185">Reference proteome</keyword>
<feature type="compositionally biased region" description="Basic and acidic residues" evidence="1">
    <location>
        <begin position="80"/>
        <end position="92"/>
    </location>
</feature>
<organism evidence="2 3">
    <name type="scientific">Azorhizobium oxalatiphilum</name>
    <dbReference type="NCBI Taxonomy" id="980631"/>
    <lineage>
        <taxon>Bacteria</taxon>
        <taxon>Pseudomonadati</taxon>
        <taxon>Pseudomonadota</taxon>
        <taxon>Alphaproteobacteria</taxon>
        <taxon>Hyphomicrobiales</taxon>
        <taxon>Xanthobacteraceae</taxon>
        <taxon>Azorhizobium</taxon>
    </lineage>
</organism>
<dbReference type="EMBL" id="BMCT01000001">
    <property type="protein sequence ID" value="GGF51413.1"/>
    <property type="molecule type" value="Genomic_DNA"/>
</dbReference>
<sequence>MGGEVAALVDCGPGEVRIGHDVRCHNLRTRLRQNPDDGAADTTGRARDERNLTIQTRRATYRRSSHRLILVPLAGRTRKRMDAGDAANRPRDPWQALRPRNAARACPALIAPQSKRQDSLYQ</sequence>
<name>A0A917BM15_9HYPH</name>
<proteinExistence type="predicted"/>
<accession>A0A917BM15</accession>